<dbReference type="EMBL" id="JAINVV010000011">
    <property type="protein sequence ID" value="MBY8825043.1"/>
    <property type="molecule type" value="Genomic_DNA"/>
</dbReference>
<evidence type="ECO:0000313" key="1">
    <source>
        <dbReference type="EMBL" id="MBY8825043.1"/>
    </source>
</evidence>
<organism evidence="1 2">
    <name type="scientific">Sphingomonas colocasiae</name>
    <dbReference type="NCBI Taxonomy" id="1848973"/>
    <lineage>
        <taxon>Bacteria</taxon>
        <taxon>Pseudomonadati</taxon>
        <taxon>Pseudomonadota</taxon>
        <taxon>Alphaproteobacteria</taxon>
        <taxon>Sphingomonadales</taxon>
        <taxon>Sphingomonadaceae</taxon>
        <taxon>Sphingomonas</taxon>
    </lineage>
</organism>
<keyword evidence="2" id="KW-1185">Reference proteome</keyword>
<evidence type="ECO:0008006" key="3">
    <source>
        <dbReference type="Google" id="ProtNLM"/>
    </source>
</evidence>
<name>A0ABS7PUU0_9SPHN</name>
<dbReference type="Proteomes" id="UP000706039">
    <property type="component" value="Unassembled WGS sequence"/>
</dbReference>
<protein>
    <recommendedName>
        <fullName evidence="3">DUF3108 domain-containing protein</fullName>
    </recommendedName>
</protein>
<sequence>MGHHISAIIGNRRTPDGLIARLGASGPAELDVDPVIVPQDERLCPHVRQACTAMSRRSQAILLSSRAEIGLSLPAITGGCTVHPDDVCQGAWSRRMSIKRWIAPILAIALFPIGSVPASAQSGNAFKRDYWLALPRDPGSQTNIDVSDEAGFYQVPIGVTAKATVSQAMTGSIDGITWNVAAGEVLLRHFSVDAANEISAYCTEERKIDRNIKSSFGKSFKLCFLDSDQNHVFESYILDGSKNRSQGIADGGLSPFTVVENAPLCEKCYIELIYYNGGAGRPNVAYQVVVEGKEVSTPGMVIQGFDNPRMILKLDNWQFVQRKDPLPQSFDFGFAKVTVRSFDQKARVANLDVAQPSSPRIFSTRSWPARFTIYY</sequence>
<proteinExistence type="predicted"/>
<accession>A0ABS7PUU0</accession>
<gene>
    <name evidence="1" type="ORF">K7G82_22255</name>
</gene>
<evidence type="ECO:0000313" key="2">
    <source>
        <dbReference type="Proteomes" id="UP000706039"/>
    </source>
</evidence>
<comment type="caution">
    <text evidence="1">The sequence shown here is derived from an EMBL/GenBank/DDBJ whole genome shotgun (WGS) entry which is preliminary data.</text>
</comment>
<reference evidence="1 2" key="1">
    <citation type="submission" date="2021-08" db="EMBL/GenBank/DDBJ databases">
        <authorList>
            <person name="Tuo L."/>
        </authorList>
    </citation>
    <scope>NUCLEOTIDE SEQUENCE [LARGE SCALE GENOMIC DNA]</scope>
    <source>
        <strain evidence="1 2">JCM 31229</strain>
    </source>
</reference>
<dbReference type="RefSeq" id="WP_222992150.1">
    <property type="nucleotide sequence ID" value="NZ_JAINVV010000011.1"/>
</dbReference>